<comment type="pathway">
    <text evidence="17">Nucleotide-sugar biosynthesis; UDP-N-acetyl-alpha-D-glucosamine biosynthesis; N-acetyl-alpha-D-glucosamine 1-phosphate from alpha-D-glucosamine 6-phosphate (route II): step 2/2.</text>
</comment>
<dbReference type="InterPro" id="IPR005882">
    <property type="entry name" value="Bifunctional_GlmU"/>
</dbReference>
<dbReference type="AlphaFoldDB" id="A0A5Q6RYE0"/>
<dbReference type="NCBIfam" id="NF010932">
    <property type="entry name" value="PRK14352.1"/>
    <property type="match status" value="1"/>
</dbReference>
<dbReference type="Gene3D" id="3.90.550.10">
    <property type="entry name" value="Spore Coat Polysaccharide Biosynthesis Protein SpsA, Chain A"/>
    <property type="match status" value="1"/>
</dbReference>
<keyword evidence="6 17" id="KW-0479">Metal-binding</keyword>
<feature type="binding site" evidence="17">
    <location>
        <position position="188"/>
    </location>
    <ligand>
        <name>UDP-N-acetyl-alpha-D-glucosamine</name>
        <dbReference type="ChEBI" id="CHEBI:57705"/>
    </ligand>
</feature>
<dbReference type="PANTHER" id="PTHR43584:SF3">
    <property type="entry name" value="BIFUNCTIONAL PROTEIN GLMU"/>
    <property type="match status" value="1"/>
</dbReference>
<dbReference type="GO" id="GO:0006048">
    <property type="term" value="P:UDP-N-acetylglucosamine biosynthetic process"/>
    <property type="evidence" value="ECO:0007669"/>
    <property type="project" value="UniProtKB-UniPathway"/>
</dbReference>
<name>A0A5Q6RYE0_9ACTN</name>
<gene>
    <name evidence="17 20" type="primary">glmU</name>
    <name evidence="20" type="ORF">FE697_011580</name>
</gene>
<comment type="catalytic activity">
    <reaction evidence="15 17">
        <text>N-acetyl-alpha-D-glucosamine 1-phosphate + UTP + H(+) = UDP-N-acetyl-alpha-D-glucosamine + diphosphate</text>
        <dbReference type="Rhea" id="RHEA:13509"/>
        <dbReference type="ChEBI" id="CHEBI:15378"/>
        <dbReference type="ChEBI" id="CHEBI:33019"/>
        <dbReference type="ChEBI" id="CHEBI:46398"/>
        <dbReference type="ChEBI" id="CHEBI:57705"/>
        <dbReference type="ChEBI" id="CHEBI:57776"/>
        <dbReference type="EC" id="2.7.7.23"/>
    </reaction>
</comment>
<dbReference type="GO" id="GO:0000902">
    <property type="term" value="P:cell morphogenesis"/>
    <property type="evidence" value="ECO:0007669"/>
    <property type="project" value="UniProtKB-UniRule"/>
</dbReference>
<feature type="binding site" evidence="17">
    <location>
        <position position="105"/>
    </location>
    <ligand>
        <name>UDP-N-acetyl-alpha-D-glucosamine</name>
        <dbReference type="ChEBI" id="CHEBI:57705"/>
    </ligand>
</feature>
<comment type="pathway">
    <text evidence="17">Nucleotide-sugar biosynthesis; UDP-N-acetyl-alpha-D-glucosamine biosynthesis; UDP-N-acetyl-alpha-D-glucosamine from N-acetyl-alpha-D-glucosamine 1-phosphate: step 1/1.</text>
</comment>
<keyword evidence="12 17" id="KW-0012">Acyltransferase</keyword>
<feature type="domain" description="MobA-like NTP transferase" evidence="19">
    <location>
        <begin position="35"/>
        <end position="177"/>
    </location>
</feature>
<dbReference type="InterPro" id="IPR029044">
    <property type="entry name" value="Nucleotide-diphossugar_trans"/>
</dbReference>
<feature type="binding site" evidence="17">
    <location>
        <position position="203"/>
    </location>
    <ligand>
        <name>UDP-N-acetyl-alpha-D-glucosamine</name>
        <dbReference type="ChEBI" id="CHEBI:57705"/>
    </ligand>
</feature>
<feature type="binding site" evidence="17">
    <location>
        <begin position="134"/>
        <end position="136"/>
    </location>
    <ligand>
        <name>UDP-N-acetyl-alpha-D-glucosamine</name>
        <dbReference type="ChEBI" id="CHEBI:57705"/>
    </ligand>
</feature>
<dbReference type="UniPathway" id="UPA00113">
    <property type="reaction ID" value="UER00532"/>
</dbReference>
<feature type="active site" description="Proton acceptor" evidence="17">
    <location>
        <position position="396"/>
    </location>
</feature>
<feature type="binding site" evidence="17">
    <location>
        <position position="52"/>
    </location>
    <ligand>
        <name>UDP-N-acetyl-alpha-D-glucosamine</name>
        <dbReference type="ChEBI" id="CHEBI:57705"/>
    </ligand>
</feature>
<feature type="binding site" evidence="17">
    <location>
        <position position="399"/>
    </location>
    <ligand>
        <name>UDP-N-acetyl-alpha-D-glucosamine</name>
        <dbReference type="ChEBI" id="CHEBI:57705"/>
    </ligand>
</feature>
<keyword evidence="10 17" id="KW-0573">Peptidoglycan synthesis</keyword>
<comment type="subcellular location">
    <subcellularLocation>
        <location evidence="17">Cytoplasm</location>
    </subcellularLocation>
</comment>
<comment type="pathway">
    <text evidence="17">Bacterial outer membrane biogenesis; LPS lipid A biosynthesis.</text>
</comment>
<feature type="binding site" evidence="17">
    <location>
        <begin position="419"/>
        <end position="420"/>
    </location>
    <ligand>
        <name>acetyl-CoA</name>
        <dbReference type="ChEBI" id="CHEBI:57288"/>
    </ligand>
</feature>
<feature type="binding site" evidence="17">
    <location>
        <position position="261"/>
    </location>
    <ligand>
        <name>Mg(2+)</name>
        <dbReference type="ChEBI" id="CHEBI:18420"/>
    </ligand>
</feature>
<proteinExistence type="inferred from homology"/>
<organism evidence="20 21">
    <name type="scientific">Mumia zhuanghuii</name>
    <dbReference type="NCBI Taxonomy" id="2585211"/>
    <lineage>
        <taxon>Bacteria</taxon>
        <taxon>Bacillati</taxon>
        <taxon>Actinomycetota</taxon>
        <taxon>Actinomycetes</taxon>
        <taxon>Propionibacteriales</taxon>
        <taxon>Nocardioidaceae</taxon>
        <taxon>Mumia</taxon>
    </lineage>
</organism>
<feature type="region of interest" description="N-acetyltransferase" evidence="17">
    <location>
        <begin position="285"/>
        <end position="514"/>
    </location>
</feature>
<evidence type="ECO:0000259" key="19">
    <source>
        <dbReference type="Pfam" id="PF12804"/>
    </source>
</evidence>
<evidence type="ECO:0000256" key="14">
    <source>
        <dbReference type="ARBA" id="ARBA00048247"/>
    </source>
</evidence>
<evidence type="ECO:0000256" key="8">
    <source>
        <dbReference type="ARBA" id="ARBA00022842"/>
    </source>
</evidence>
<feature type="compositionally biased region" description="Acidic residues" evidence="18">
    <location>
        <begin position="504"/>
        <end position="514"/>
    </location>
</feature>
<sequence length="514" mass="53077">MRIKRRRFDSYPGSSSDPCDGGREGPVSDQAPTTVIVLAAGGGTRMRSKTMKVLHPLAGRTLLGHALHAARGISPDHVVAVIGNQREQVAEHLAQVDPDVVQAVQEEQLGTGHAVAVGLAALGDAGSGTAVVLYGDVPLLEPETLAAFVSDHRTGGRTLSVLTARVEQPAGYGRVLRAADGSVTAIVEERDATDEQRAVDEINSGILAFDLAWAQEALRTIGNDNAQGEYYLTDLVGVAVSEGRSVGAFQIEDALQTEGVNTRVQLARLATEANRRIVERHMLAGVTVVDPATTWIDADVSIGADTTVLPGTQILGATSIGEDAVIGPDSTLLDMEVGDGASVVRTHASLSVVEAGASTGPFTYLRPGTTVGPGGKLGAFVEAKNTRLGAGAKVPHLSYVGDGDIGEGANVGAGTIFANYDGVNKNRTRIGAHARTSSNNTFVAPVTVGDGAFTGAGATIREDVPPGALAVSAGSQRTMEGWVARKRPGTPSAEAASRALAEHESDDDVQETTP</sequence>
<evidence type="ECO:0000256" key="17">
    <source>
        <dbReference type="HAMAP-Rule" id="MF_01631"/>
    </source>
</evidence>
<dbReference type="InterPro" id="IPR038009">
    <property type="entry name" value="GlmU_C_LbH"/>
</dbReference>
<dbReference type="GO" id="GO:0003977">
    <property type="term" value="F:UDP-N-acetylglucosamine diphosphorylase activity"/>
    <property type="evidence" value="ECO:0007669"/>
    <property type="project" value="UniProtKB-UniRule"/>
</dbReference>
<dbReference type="HAMAP" id="MF_01631">
    <property type="entry name" value="GlmU"/>
    <property type="match status" value="1"/>
</dbReference>
<evidence type="ECO:0000313" key="21">
    <source>
        <dbReference type="Proteomes" id="UP000307768"/>
    </source>
</evidence>
<keyword evidence="9 17" id="KW-0133">Cell shape</keyword>
<feature type="region of interest" description="Linker" evidence="17">
    <location>
        <begin position="264"/>
        <end position="284"/>
    </location>
</feature>
<evidence type="ECO:0000313" key="20">
    <source>
        <dbReference type="EMBL" id="KAA1423102.1"/>
    </source>
</evidence>
<evidence type="ECO:0000256" key="6">
    <source>
        <dbReference type="ARBA" id="ARBA00022723"/>
    </source>
</evidence>
<dbReference type="EC" id="2.7.7.23" evidence="17"/>
<dbReference type="GO" id="GO:0019134">
    <property type="term" value="F:glucosamine-1-phosphate N-acetyltransferase activity"/>
    <property type="evidence" value="ECO:0007669"/>
    <property type="project" value="UniProtKB-UniRule"/>
</dbReference>
<feature type="binding site" evidence="17">
    <location>
        <position position="413"/>
    </location>
    <ligand>
        <name>acetyl-CoA</name>
        <dbReference type="ChEBI" id="CHEBI:57288"/>
    </ligand>
</feature>
<feature type="binding site" evidence="17">
    <location>
        <begin position="38"/>
        <end position="41"/>
    </location>
    <ligand>
        <name>UDP-N-acetyl-alpha-D-glucosamine</name>
        <dbReference type="ChEBI" id="CHEBI:57705"/>
    </ligand>
</feature>
<comment type="cofactor">
    <cofactor evidence="17">
        <name>Mg(2+)</name>
        <dbReference type="ChEBI" id="CHEBI:18420"/>
    </cofactor>
    <text evidence="17">Binds 1 Mg(2+) ion per subunit.</text>
</comment>
<feature type="binding site" evidence="17">
    <location>
        <position position="438"/>
    </location>
    <ligand>
        <name>acetyl-CoA</name>
        <dbReference type="ChEBI" id="CHEBI:57288"/>
    </ligand>
</feature>
<dbReference type="PANTHER" id="PTHR43584">
    <property type="entry name" value="NUCLEOTIDYL TRANSFERASE"/>
    <property type="match status" value="1"/>
</dbReference>
<comment type="function">
    <text evidence="16 17">Catalyzes the last two sequential reactions in the de novo biosynthetic pathway for UDP-N-acetylglucosamine (UDP-GlcNAc). The C-terminal domain catalyzes the transfer of acetyl group from acetyl coenzyme A to glucosamine-1-phosphate (GlcN-1-P) to produce N-acetylglucosamine-1-phosphate (GlcNAc-1-P), which is converted into UDP-GlcNAc by the transfer of uridine 5-monophosphate (from uridine 5-triphosphate), a reaction catalyzed by the N-terminal domain.</text>
</comment>
<dbReference type="InterPro" id="IPR025877">
    <property type="entry name" value="MobA-like_NTP_Trfase"/>
</dbReference>
<dbReference type="CDD" id="cd03353">
    <property type="entry name" value="LbH_GlmU_C"/>
    <property type="match status" value="1"/>
</dbReference>
<dbReference type="CDD" id="cd02540">
    <property type="entry name" value="GT2_GlmU_N_bac"/>
    <property type="match status" value="1"/>
</dbReference>
<comment type="subunit">
    <text evidence="17">Homotrimer.</text>
</comment>
<keyword evidence="11 17" id="KW-0511">Multifunctional enzyme</keyword>
<reference evidence="20 21" key="1">
    <citation type="submission" date="2019-09" db="EMBL/GenBank/DDBJ databases">
        <title>Mumia zhuanghuii sp. nov. isolated from the intestinal contents of plateau pika (Ochotona curzoniae) in the Qinghai-Tibet plateau of China.</title>
        <authorList>
            <person name="Tian Z."/>
        </authorList>
    </citation>
    <scope>NUCLEOTIDE SEQUENCE [LARGE SCALE GENOMIC DNA]</scope>
    <source>
        <strain evidence="21">350</strain>
    </source>
</reference>
<feature type="region of interest" description="Disordered" evidence="18">
    <location>
        <begin position="476"/>
        <end position="514"/>
    </location>
</feature>
<evidence type="ECO:0000256" key="10">
    <source>
        <dbReference type="ARBA" id="ARBA00022984"/>
    </source>
</evidence>
<dbReference type="Pfam" id="PF12804">
    <property type="entry name" value="NTP_transf_3"/>
    <property type="match status" value="1"/>
</dbReference>
<evidence type="ECO:0000256" key="4">
    <source>
        <dbReference type="ARBA" id="ARBA00022679"/>
    </source>
</evidence>
<evidence type="ECO:0000256" key="7">
    <source>
        <dbReference type="ARBA" id="ARBA00022737"/>
    </source>
</evidence>
<feature type="binding site" evidence="17">
    <location>
        <position position="456"/>
    </location>
    <ligand>
        <name>acetyl-CoA</name>
        <dbReference type="ChEBI" id="CHEBI:57288"/>
    </ligand>
</feature>
<evidence type="ECO:0000256" key="15">
    <source>
        <dbReference type="ARBA" id="ARBA00048493"/>
    </source>
</evidence>
<keyword evidence="5 17" id="KW-0548">Nucleotidyltransferase</keyword>
<dbReference type="GO" id="GO:0009252">
    <property type="term" value="P:peptidoglycan biosynthetic process"/>
    <property type="evidence" value="ECO:0007669"/>
    <property type="project" value="UniProtKB-UniRule"/>
</dbReference>
<feature type="binding site" evidence="17">
    <location>
        <position position="384"/>
    </location>
    <ligand>
        <name>UDP-N-acetyl-alpha-D-glucosamine</name>
        <dbReference type="ChEBI" id="CHEBI:57705"/>
    </ligand>
</feature>
<evidence type="ECO:0000256" key="3">
    <source>
        <dbReference type="ARBA" id="ARBA00022490"/>
    </source>
</evidence>
<evidence type="ECO:0000256" key="2">
    <source>
        <dbReference type="ARBA" id="ARBA00007947"/>
    </source>
</evidence>
<comment type="similarity">
    <text evidence="2 17">In the N-terminal section; belongs to the N-acetylglucosamine-1-phosphate uridyltransferase family.</text>
</comment>
<evidence type="ECO:0000256" key="16">
    <source>
        <dbReference type="ARBA" id="ARBA00049628"/>
    </source>
</evidence>
<evidence type="ECO:0000256" key="13">
    <source>
        <dbReference type="ARBA" id="ARBA00023316"/>
    </source>
</evidence>
<keyword evidence="13 17" id="KW-0961">Cell wall biogenesis/degradation</keyword>
<dbReference type="Gene3D" id="2.160.10.10">
    <property type="entry name" value="Hexapeptide repeat proteins"/>
    <property type="match status" value="1"/>
</dbReference>
<keyword evidence="8 17" id="KW-0460">Magnesium</keyword>
<feature type="binding site" evidence="17">
    <location>
        <position position="173"/>
    </location>
    <ligand>
        <name>UDP-N-acetyl-alpha-D-glucosamine</name>
        <dbReference type="ChEBI" id="CHEBI:57705"/>
    </ligand>
</feature>
<feature type="binding site" evidence="17">
    <location>
        <position position="410"/>
    </location>
    <ligand>
        <name>UDP-N-acetyl-alpha-D-glucosamine</name>
        <dbReference type="ChEBI" id="CHEBI:57705"/>
    </ligand>
</feature>
<dbReference type="Proteomes" id="UP000307768">
    <property type="component" value="Unassembled WGS sequence"/>
</dbReference>
<comment type="caution">
    <text evidence="20">The sequence shown here is derived from an EMBL/GenBank/DDBJ whole genome shotgun (WGS) entry which is preliminary data.</text>
</comment>
<dbReference type="OrthoDB" id="9775031at2"/>
<comment type="catalytic activity">
    <reaction evidence="14 17">
        <text>alpha-D-glucosamine 1-phosphate + acetyl-CoA = N-acetyl-alpha-D-glucosamine 1-phosphate + CoA + H(+)</text>
        <dbReference type="Rhea" id="RHEA:13725"/>
        <dbReference type="ChEBI" id="CHEBI:15378"/>
        <dbReference type="ChEBI" id="CHEBI:57287"/>
        <dbReference type="ChEBI" id="CHEBI:57288"/>
        <dbReference type="ChEBI" id="CHEBI:57776"/>
        <dbReference type="ChEBI" id="CHEBI:58516"/>
        <dbReference type="EC" id="2.3.1.157"/>
    </reaction>
</comment>
<keyword evidence="7 17" id="KW-0677">Repeat</keyword>
<feature type="binding site" evidence="17">
    <location>
        <begin position="110"/>
        <end position="111"/>
    </location>
    <ligand>
        <name>UDP-N-acetyl-alpha-D-glucosamine</name>
        <dbReference type="ChEBI" id="CHEBI:57705"/>
    </ligand>
</feature>
<feature type="binding site" evidence="17">
    <location>
        <position position="261"/>
    </location>
    <ligand>
        <name>UDP-N-acetyl-alpha-D-glucosamine</name>
        <dbReference type="ChEBI" id="CHEBI:57705"/>
    </ligand>
</feature>
<dbReference type="GO" id="GO:0009245">
    <property type="term" value="P:lipid A biosynthetic process"/>
    <property type="evidence" value="ECO:0007669"/>
    <property type="project" value="UniProtKB-UniRule"/>
</dbReference>
<dbReference type="EMBL" id="VDFQ02000003">
    <property type="protein sequence ID" value="KAA1423102.1"/>
    <property type="molecule type" value="Genomic_DNA"/>
</dbReference>
<evidence type="ECO:0000256" key="9">
    <source>
        <dbReference type="ARBA" id="ARBA00022960"/>
    </source>
</evidence>
<dbReference type="InterPro" id="IPR050065">
    <property type="entry name" value="GlmU-like"/>
</dbReference>
<dbReference type="GO" id="GO:0000287">
    <property type="term" value="F:magnesium ion binding"/>
    <property type="evidence" value="ECO:0007669"/>
    <property type="project" value="UniProtKB-UniRule"/>
</dbReference>
<feature type="region of interest" description="Pyrophosphorylase" evidence="17">
    <location>
        <begin position="1"/>
        <end position="263"/>
    </location>
</feature>
<dbReference type="UniPathway" id="UPA00973"/>
<accession>A0A5Q6RYE0</accession>
<protein>
    <recommendedName>
        <fullName evidence="17">Bifunctional protein GlmU</fullName>
    </recommendedName>
    <domain>
        <recommendedName>
            <fullName evidence="17">UDP-N-acetylglucosamine pyrophosphorylase</fullName>
            <ecNumber evidence="17">2.7.7.23</ecNumber>
        </recommendedName>
        <alternativeName>
            <fullName evidence="17">N-acetylglucosamine-1-phosphate uridyltransferase</fullName>
        </alternativeName>
    </domain>
    <domain>
        <recommendedName>
            <fullName evidence="17">Glucosamine-1-phosphate N-acetyltransferase</fullName>
            <ecNumber evidence="17">2.3.1.157</ecNumber>
        </recommendedName>
    </domain>
</protein>
<dbReference type="SUPFAM" id="SSF53448">
    <property type="entry name" value="Nucleotide-diphospho-sugar transferases"/>
    <property type="match status" value="1"/>
</dbReference>
<evidence type="ECO:0000256" key="11">
    <source>
        <dbReference type="ARBA" id="ARBA00023268"/>
    </source>
</evidence>
<evidence type="ECO:0000256" key="5">
    <source>
        <dbReference type="ARBA" id="ARBA00022695"/>
    </source>
</evidence>
<evidence type="ECO:0000256" key="12">
    <source>
        <dbReference type="ARBA" id="ARBA00023315"/>
    </source>
</evidence>
<dbReference type="GO" id="GO:0008360">
    <property type="term" value="P:regulation of cell shape"/>
    <property type="evidence" value="ECO:0007669"/>
    <property type="project" value="UniProtKB-KW"/>
</dbReference>
<feature type="binding site" evidence="17">
    <location>
        <position position="136"/>
    </location>
    <ligand>
        <name>Mg(2+)</name>
        <dbReference type="ChEBI" id="CHEBI:18420"/>
    </ligand>
</feature>
<comment type="caution">
    <text evidence="17">Lacks conserved residue(s) required for the propagation of feature annotation.</text>
</comment>
<evidence type="ECO:0000256" key="18">
    <source>
        <dbReference type="SAM" id="MobiDB-lite"/>
    </source>
</evidence>
<dbReference type="GO" id="GO:0005737">
    <property type="term" value="C:cytoplasm"/>
    <property type="evidence" value="ECO:0007669"/>
    <property type="project" value="UniProtKB-SubCell"/>
</dbReference>
<feature type="region of interest" description="Disordered" evidence="18">
    <location>
        <begin position="1"/>
        <end position="30"/>
    </location>
</feature>
<dbReference type="EC" id="2.3.1.157" evidence="17"/>
<dbReference type="SUPFAM" id="SSF51161">
    <property type="entry name" value="Trimeric LpxA-like enzymes"/>
    <property type="match status" value="1"/>
</dbReference>
<comment type="similarity">
    <text evidence="1 17">In the C-terminal section; belongs to the transferase hexapeptide repeat family.</text>
</comment>
<evidence type="ECO:0000256" key="1">
    <source>
        <dbReference type="ARBA" id="ARBA00007707"/>
    </source>
</evidence>
<dbReference type="GO" id="GO:0016020">
    <property type="term" value="C:membrane"/>
    <property type="evidence" value="ECO:0007669"/>
    <property type="project" value="GOC"/>
</dbReference>
<dbReference type="InterPro" id="IPR011004">
    <property type="entry name" value="Trimer_LpxA-like_sf"/>
</dbReference>
<dbReference type="NCBIfam" id="TIGR01173">
    <property type="entry name" value="glmU"/>
    <property type="match status" value="1"/>
</dbReference>
<keyword evidence="3 17" id="KW-0963">Cytoplasm</keyword>
<feature type="binding site" evidence="17">
    <location>
        <position position="366"/>
    </location>
    <ligand>
        <name>UDP-N-acetyl-alpha-D-glucosamine</name>
        <dbReference type="ChEBI" id="CHEBI:57705"/>
    </ligand>
</feature>
<keyword evidence="4 17" id="KW-0808">Transferase</keyword>
<dbReference type="GO" id="GO:0071555">
    <property type="term" value="P:cell wall organization"/>
    <property type="evidence" value="ECO:0007669"/>
    <property type="project" value="UniProtKB-KW"/>
</dbReference>